<evidence type="ECO:0000313" key="12">
    <source>
        <dbReference type="EMBL" id="CAI9771766.1"/>
    </source>
</evidence>
<dbReference type="GO" id="GO:0016020">
    <property type="term" value="C:membrane"/>
    <property type="evidence" value="ECO:0007669"/>
    <property type="project" value="UniProtKB-SubCell"/>
</dbReference>
<gene>
    <name evidence="12" type="ORF">FPE_LOCUS19196</name>
</gene>
<dbReference type="GO" id="GO:0003688">
    <property type="term" value="F:DNA replication origin binding"/>
    <property type="evidence" value="ECO:0007669"/>
    <property type="project" value="TreeGrafter"/>
</dbReference>
<evidence type="ECO:0000256" key="7">
    <source>
        <dbReference type="ARBA" id="ARBA00022737"/>
    </source>
</evidence>
<keyword evidence="11" id="KW-0131">Cell cycle</keyword>
<keyword evidence="10" id="KW-0539">Nucleus</keyword>
<evidence type="ECO:0000256" key="8">
    <source>
        <dbReference type="ARBA" id="ARBA00023136"/>
    </source>
</evidence>
<keyword evidence="4" id="KW-0433">Leucine-rich repeat</keyword>
<keyword evidence="7" id="KW-0677">Repeat</keyword>
<evidence type="ECO:0000256" key="3">
    <source>
        <dbReference type="ARBA" id="ARBA00010727"/>
    </source>
</evidence>
<comment type="subcellular location">
    <subcellularLocation>
        <location evidence="2">Membrane</location>
    </subcellularLocation>
    <subcellularLocation>
        <location evidence="1">Nucleus</location>
    </subcellularLocation>
</comment>
<dbReference type="GO" id="GO:0006270">
    <property type="term" value="P:DNA replication initiation"/>
    <property type="evidence" value="ECO:0007669"/>
    <property type="project" value="InterPro"/>
</dbReference>
<keyword evidence="5" id="KW-0235">DNA replication</keyword>
<dbReference type="GO" id="GO:0031261">
    <property type="term" value="C:DNA replication preinitiation complex"/>
    <property type="evidence" value="ECO:0007669"/>
    <property type="project" value="TreeGrafter"/>
</dbReference>
<dbReference type="GO" id="GO:1902977">
    <property type="term" value="P:mitotic DNA replication preinitiation complex assembly"/>
    <property type="evidence" value="ECO:0007669"/>
    <property type="project" value="TreeGrafter"/>
</dbReference>
<dbReference type="AlphaFoldDB" id="A0AAD1ZL00"/>
<dbReference type="Pfam" id="PF02724">
    <property type="entry name" value="CDC45"/>
    <property type="match status" value="1"/>
</dbReference>
<evidence type="ECO:0000256" key="5">
    <source>
        <dbReference type="ARBA" id="ARBA00022705"/>
    </source>
</evidence>
<reference evidence="12" key="1">
    <citation type="submission" date="2023-05" db="EMBL/GenBank/DDBJ databases">
        <authorList>
            <person name="Huff M."/>
        </authorList>
    </citation>
    <scope>NUCLEOTIDE SEQUENCE</scope>
</reference>
<dbReference type="InterPro" id="IPR003874">
    <property type="entry name" value="CDC45"/>
</dbReference>
<dbReference type="Proteomes" id="UP000834106">
    <property type="component" value="Chromosome 11"/>
</dbReference>
<dbReference type="GO" id="GO:0003697">
    <property type="term" value="F:single-stranded DNA binding"/>
    <property type="evidence" value="ECO:0007669"/>
    <property type="project" value="TreeGrafter"/>
</dbReference>
<name>A0AAD1ZL00_9LAMI</name>
<keyword evidence="9" id="KW-0325">Glycoprotein</keyword>
<evidence type="ECO:0000256" key="10">
    <source>
        <dbReference type="ARBA" id="ARBA00023242"/>
    </source>
</evidence>
<evidence type="ECO:0000256" key="2">
    <source>
        <dbReference type="ARBA" id="ARBA00004370"/>
    </source>
</evidence>
<evidence type="ECO:0000256" key="6">
    <source>
        <dbReference type="ARBA" id="ARBA00022729"/>
    </source>
</evidence>
<evidence type="ECO:0000313" key="13">
    <source>
        <dbReference type="Proteomes" id="UP000834106"/>
    </source>
</evidence>
<keyword evidence="13" id="KW-1185">Reference proteome</keyword>
<evidence type="ECO:0000256" key="4">
    <source>
        <dbReference type="ARBA" id="ARBA00022614"/>
    </source>
</evidence>
<dbReference type="InterPro" id="IPR032675">
    <property type="entry name" value="LRR_dom_sf"/>
</dbReference>
<dbReference type="SUPFAM" id="SSF52058">
    <property type="entry name" value="L domain-like"/>
    <property type="match status" value="1"/>
</dbReference>
<keyword evidence="6" id="KW-0732">Signal</keyword>
<comment type="similarity">
    <text evidence="3">Belongs to the CDC45 family.</text>
</comment>
<dbReference type="FunFam" id="3.80.10.10:FF:000041">
    <property type="entry name" value="LRR receptor-like serine/threonine-protein kinase ERECTA"/>
    <property type="match status" value="1"/>
</dbReference>
<dbReference type="Gene3D" id="3.80.10.10">
    <property type="entry name" value="Ribonuclease Inhibitor"/>
    <property type="match status" value="1"/>
</dbReference>
<sequence>MELFYTRLCELARASASSTPLLIFSVTSDVDSLCSLKIIGHVLETDSVRYACYPVSSFKEIHKYEGPSLSSSSNELITLLLINWGYHKDLRRDLEIGPSARVCVVDGHRPIHLHNLSSQNDRVVLHYAKEEKHQADLVYDFEVSALANECDLNGEMSHFGDGGHGVLGKISVESLVQHVFTDQILPELGNLMNLEVLWLKQTNLVGGIPESLGQLWRLTDLDVALNALTGGIPSSLTELKSEVQIELYNNSLIGELPSTG</sequence>
<proteinExistence type="inferred from homology"/>
<dbReference type="EMBL" id="OU503046">
    <property type="protein sequence ID" value="CAI9771766.1"/>
    <property type="molecule type" value="Genomic_DNA"/>
</dbReference>
<dbReference type="GO" id="GO:0003682">
    <property type="term" value="F:chromatin binding"/>
    <property type="evidence" value="ECO:0007669"/>
    <property type="project" value="TreeGrafter"/>
</dbReference>
<evidence type="ECO:0000256" key="1">
    <source>
        <dbReference type="ARBA" id="ARBA00004123"/>
    </source>
</evidence>
<keyword evidence="8" id="KW-0472">Membrane</keyword>
<dbReference type="PANTHER" id="PTHR10507:SF0">
    <property type="entry name" value="CELL DIVISION CONTROL PROTEIN 45 HOMOLOG"/>
    <property type="match status" value="1"/>
</dbReference>
<dbReference type="GO" id="GO:0000727">
    <property type="term" value="P:double-strand break repair via break-induced replication"/>
    <property type="evidence" value="ECO:0007669"/>
    <property type="project" value="TreeGrafter"/>
</dbReference>
<dbReference type="PANTHER" id="PTHR10507">
    <property type="entry name" value="CDC45-RELATED PROTEIN"/>
    <property type="match status" value="1"/>
</dbReference>
<protein>
    <submittedName>
        <fullName evidence="12">Uncharacterized protein</fullName>
    </submittedName>
</protein>
<accession>A0AAD1ZL00</accession>
<organism evidence="12 13">
    <name type="scientific">Fraxinus pennsylvanica</name>
    <dbReference type="NCBI Taxonomy" id="56036"/>
    <lineage>
        <taxon>Eukaryota</taxon>
        <taxon>Viridiplantae</taxon>
        <taxon>Streptophyta</taxon>
        <taxon>Embryophyta</taxon>
        <taxon>Tracheophyta</taxon>
        <taxon>Spermatophyta</taxon>
        <taxon>Magnoliopsida</taxon>
        <taxon>eudicotyledons</taxon>
        <taxon>Gunneridae</taxon>
        <taxon>Pentapetalae</taxon>
        <taxon>asterids</taxon>
        <taxon>lamiids</taxon>
        <taxon>Lamiales</taxon>
        <taxon>Oleaceae</taxon>
        <taxon>Oleeae</taxon>
        <taxon>Fraxinus</taxon>
    </lineage>
</organism>
<evidence type="ECO:0000256" key="9">
    <source>
        <dbReference type="ARBA" id="ARBA00023180"/>
    </source>
</evidence>
<evidence type="ECO:0000256" key="11">
    <source>
        <dbReference type="ARBA" id="ARBA00023306"/>
    </source>
</evidence>